<evidence type="ECO:0000256" key="6">
    <source>
        <dbReference type="SAM" id="Coils"/>
    </source>
</evidence>
<evidence type="ECO:0000256" key="2">
    <source>
        <dbReference type="ARBA" id="ARBA00009695"/>
    </source>
</evidence>
<name>A0A660L6G5_9BACL</name>
<feature type="domain" description="RecX second three-helical" evidence="8">
    <location>
        <begin position="124"/>
        <end position="165"/>
    </location>
</feature>
<evidence type="ECO:0000259" key="8">
    <source>
        <dbReference type="Pfam" id="PF02631"/>
    </source>
</evidence>
<feature type="domain" description="RecX first three-helical" evidence="10">
    <location>
        <begin position="78"/>
        <end position="117"/>
    </location>
</feature>
<sequence>MDGGTLDDARTGEVGRDRTVRVVAVEAGRRGGVEVFWDDGMRTELPEEVVVRRSLVPGQELSLADREALREEAEVARAKEQAISLLARRMRTEAEVRRALRAKGYSSEVVRTVVRELRRQGYLDDRRYAETYVELRTASSPRGRWALFAELRKKGVDREIADDALRHLDPEEEYRLARSLAERRLTRLKGEEEERRMRLARFLLGRGFSASVVLRVLEEYFPSLPEDLPFLPDPGEVGEEEGPGEDEEDEPSAHP</sequence>
<keyword evidence="6" id="KW-0175">Coiled coil</keyword>
<evidence type="ECO:0000259" key="9">
    <source>
        <dbReference type="Pfam" id="PF21981"/>
    </source>
</evidence>
<comment type="caution">
    <text evidence="11">The sequence shown here is derived from an EMBL/GenBank/DDBJ whole genome shotgun (WGS) entry which is preliminary data.</text>
</comment>
<dbReference type="PANTHER" id="PTHR33602">
    <property type="entry name" value="REGULATORY PROTEIN RECX FAMILY PROTEIN"/>
    <property type="match status" value="1"/>
</dbReference>
<dbReference type="Proteomes" id="UP000267019">
    <property type="component" value="Unassembled WGS sequence"/>
</dbReference>
<protein>
    <recommendedName>
        <fullName evidence="3 5">Regulatory protein RecX</fullName>
    </recommendedName>
</protein>
<feature type="region of interest" description="Disordered" evidence="7">
    <location>
        <begin position="224"/>
        <end position="255"/>
    </location>
</feature>
<evidence type="ECO:0000313" key="11">
    <source>
        <dbReference type="EMBL" id="RKQ88409.1"/>
    </source>
</evidence>
<comment type="function">
    <text evidence="5">Modulates RecA activity.</text>
</comment>
<dbReference type="Pfam" id="PF02631">
    <property type="entry name" value="RecX_HTH2"/>
    <property type="match status" value="1"/>
</dbReference>
<dbReference type="HAMAP" id="MF_01114">
    <property type="entry name" value="RecX"/>
    <property type="match status" value="1"/>
</dbReference>
<evidence type="ECO:0000256" key="5">
    <source>
        <dbReference type="HAMAP-Rule" id="MF_01114"/>
    </source>
</evidence>
<proteinExistence type="inferred from homology"/>
<dbReference type="InterPro" id="IPR053926">
    <property type="entry name" value="RecX_HTH_1st"/>
</dbReference>
<keyword evidence="4 5" id="KW-0963">Cytoplasm</keyword>
<gene>
    <name evidence="5" type="primary">recX</name>
    <name evidence="11" type="ORF">C7438_0042</name>
</gene>
<evidence type="ECO:0000256" key="7">
    <source>
        <dbReference type="SAM" id="MobiDB-lite"/>
    </source>
</evidence>
<evidence type="ECO:0000256" key="3">
    <source>
        <dbReference type="ARBA" id="ARBA00018111"/>
    </source>
</evidence>
<dbReference type="AlphaFoldDB" id="A0A660L6G5"/>
<feature type="compositionally biased region" description="Acidic residues" evidence="7">
    <location>
        <begin position="236"/>
        <end position="255"/>
    </location>
</feature>
<accession>A0A660L6G5</accession>
<dbReference type="GO" id="GO:0006282">
    <property type="term" value="P:regulation of DNA repair"/>
    <property type="evidence" value="ECO:0007669"/>
    <property type="project" value="UniProtKB-UniRule"/>
</dbReference>
<dbReference type="EMBL" id="RBIJ01000001">
    <property type="protein sequence ID" value="RKQ88409.1"/>
    <property type="molecule type" value="Genomic_DNA"/>
</dbReference>
<dbReference type="Pfam" id="PF21982">
    <property type="entry name" value="RecX_HTH1"/>
    <property type="match status" value="1"/>
</dbReference>
<evidence type="ECO:0000313" key="12">
    <source>
        <dbReference type="Proteomes" id="UP000267019"/>
    </source>
</evidence>
<organism evidence="11 12">
    <name type="scientific">Brockia lithotrophica</name>
    <dbReference type="NCBI Taxonomy" id="933949"/>
    <lineage>
        <taxon>Bacteria</taxon>
        <taxon>Bacillati</taxon>
        <taxon>Bacillota</taxon>
        <taxon>Bacilli</taxon>
        <taxon>Bacillales</taxon>
        <taxon>Bacillales Family X. Incertae Sedis</taxon>
        <taxon>Brockia</taxon>
    </lineage>
</organism>
<comment type="similarity">
    <text evidence="2 5">Belongs to the RecX family.</text>
</comment>
<dbReference type="PANTHER" id="PTHR33602:SF1">
    <property type="entry name" value="REGULATORY PROTEIN RECX FAMILY PROTEIN"/>
    <property type="match status" value="1"/>
</dbReference>
<dbReference type="InterPro" id="IPR053924">
    <property type="entry name" value="RecX_HTH_2nd"/>
</dbReference>
<evidence type="ECO:0000256" key="1">
    <source>
        <dbReference type="ARBA" id="ARBA00004496"/>
    </source>
</evidence>
<comment type="subcellular location">
    <subcellularLocation>
        <location evidence="1 5">Cytoplasm</location>
    </subcellularLocation>
</comment>
<feature type="domain" description="RecX third three-helical" evidence="9">
    <location>
        <begin position="171"/>
        <end position="217"/>
    </location>
</feature>
<feature type="coiled-coil region" evidence="6">
    <location>
        <begin position="61"/>
        <end position="95"/>
    </location>
</feature>
<dbReference type="RefSeq" id="WP_121443354.1">
    <property type="nucleotide sequence ID" value="NZ_RBIJ01000001.1"/>
</dbReference>
<dbReference type="InterPro" id="IPR053925">
    <property type="entry name" value="RecX_HTH_3rd"/>
</dbReference>
<keyword evidence="12" id="KW-1185">Reference proteome</keyword>
<dbReference type="Pfam" id="PF21981">
    <property type="entry name" value="RecX_HTH3"/>
    <property type="match status" value="1"/>
</dbReference>
<dbReference type="OrthoDB" id="5421057at2"/>
<evidence type="ECO:0000256" key="4">
    <source>
        <dbReference type="ARBA" id="ARBA00022490"/>
    </source>
</evidence>
<dbReference type="Gene3D" id="1.10.10.10">
    <property type="entry name" value="Winged helix-like DNA-binding domain superfamily/Winged helix DNA-binding domain"/>
    <property type="match status" value="3"/>
</dbReference>
<dbReference type="InterPro" id="IPR003783">
    <property type="entry name" value="Regulatory_RecX"/>
</dbReference>
<dbReference type="GO" id="GO:0005737">
    <property type="term" value="C:cytoplasm"/>
    <property type="evidence" value="ECO:0007669"/>
    <property type="project" value="UniProtKB-SubCell"/>
</dbReference>
<evidence type="ECO:0000259" key="10">
    <source>
        <dbReference type="Pfam" id="PF21982"/>
    </source>
</evidence>
<dbReference type="InterPro" id="IPR036388">
    <property type="entry name" value="WH-like_DNA-bd_sf"/>
</dbReference>
<reference evidence="11 12" key="1">
    <citation type="submission" date="2018-10" db="EMBL/GenBank/DDBJ databases">
        <title>Genomic Encyclopedia of Type Strains, Phase IV (KMG-IV): sequencing the most valuable type-strain genomes for metagenomic binning, comparative biology and taxonomic classification.</title>
        <authorList>
            <person name="Goeker M."/>
        </authorList>
    </citation>
    <scope>NUCLEOTIDE SEQUENCE [LARGE SCALE GENOMIC DNA]</scope>
    <source>
        <strain evidence="11 12">DSM 22653</strain>
    </source>
</reference>